<comment type="caution">
    <text evidence="4">The sequence shown here is derived from an EMBL/GenBank/DDBJ whole genome shotgun (WGS) entry which is preliminary data.</text>
</comment>
<reference evidence="4 5" key="1">
    <citation type="submission" date="2022-07" db="EMBL/GenBank/DDBJ databases">
        <title>Fecal culturing of patients with breast cancer.</title>
        <authorList>
            <person name="Teng N.M.Y."/>
            <person name="Kiu R."/>
            <person name="Evans R."/>
            <person name="Baker D.J."/>
            <person name="Zenner C."/>
            <person name="Robinson S.D."/>
            <person name="Hall L.J."/>
        </authorList>
    </citation>
    <scope>NUCLEOTIDE SEQUENCE [LARGE SCALE GENOMIC DNA]</scope>
    <source>
        <strain evidence="4 5">LH1063</strain>
    </source>
</reference>
<dbReference type="PANTHER" id="PTHR30160">
    <property type="entry name" value="TETRAACYLDISACCHARIDE 4'-KINASE-RELATED"/>
    <property type="match status" value="1"/>
</dbReference>
<dbReference type="CDD" id="cd03789">
    <property type="entry name" value="GT9_LPS_heptosyltransferase"/>
    <property type="match status" value="1"/>
</dbReference>
<accession>A0ABT1MDF7</accession>
<organism evidence="4 5">
    <name type="scientific">Coprobacter tertius</name>
    <dbReference type="NCBI Taxonomy" id="2944915"/>
    <lineage>
        <taxon>Bacteria</taxon>
        <taxon>Pseudomonadati</taxon>
        <taxon>Bacteroidota</taxon>
        <taxon>Bacteroidia</taxon>
        <taxon>Bacteroidales</taxon>
        <taxon>Barnesiellaceae</taxon>
        <taxon>Coprobacter</taxon>
    </lineage>
</organism>
<feature type="transmembrane region" description="Helical" evidence="3">
    <location>
        <begin position="20"/>
        <end position="38"/>
    </location>
</feature>
<keyword evidence="3" id="KW-1133">Transmembrane helix</keyword>
<evidence type="ECO:0000313" key="4">
    <source>
        <dbReference type="EMBL" id="MCP9610650.1"/>
    </source>
</evidence>
<dbReference type="RefSeq" id="WP_255025180.1">
    <property type="nucleotide sequence ID" value="NZ_JANDHW010000001.1"/>
</dbReference>
<dbReference type="InterPro" id="IPR051199">
    <property type="entry name" value="LPS_LOS_Heptosyltrfase"/>
</dbReference>
<dbReference type="SUPFAM" id="SSF53756">
    <property type="entry name" value="UDP-Glycosyltransferase/glycogen phosphorylase"/>
    <property type="match status" value="1"/>
</dbReference>
<dbReference type="Proteomes" id="UP001205603">
    <property type="component" value="Unassembled WGS sequence"/>
</dbReference>
<keyword evidence="5" id="KW-1185">Reference proteome</keyword>
<sequence>MRQKKNKRVENESHSGKRILIIRLSALGDIAMSLPVVYSMCRSYPDVEFTMLTSEAGSRLFLSPPGNLTVIVAEVHGRHAGVKGIYRLFRELNAPRYDGVVDLHDVLRTKWLRLLFLSSGIPTAHIDKGRPEKKRLTARRHKIKKQLKTSFSRYADVFGRFGFVLPVSFIPFTKEQLPLIPDFVKYFTDNKIGIGIAPFAQHIGKIYPEDKMKDVIRLLSQSGEYRIFLFGGGEKESAVLNEWACEYPDVVSLAGKKYGLENEMALMSRLIAVISMDSANMHLASLVGTPVISVWGATHRYAGFLGWGQKIENVVDVDLSCRPCSIYGNKSCWRKDYACLYRINSRRIIDCVEKIVLHVTEKGK</sequence>
<keyword evidence="1" id="KW-0328">Glycosyltransferase</keyword>
<evidence type="ECO:0000256" key="3">
    <source>
        <dbReference type="SAM" id="Phobius"/>
    </source>
</evidence>
<evidence type="ECO:0000256" key="1">
    <source>
        <dbReference type="ARBA" id="ARBA00022676"/>
    </source>
</evidence>
<dbReference type="Gene3D" id="3.40.50.2000">
    <property type="entry name" value="Glycogen Phosphorylase B"/>
    <property type="match status" value="2"/>
</dbReference>
<evidence type="ECO:0000313" key="5">
    <source>
        <dbReference type="Proteomes" id="UP001205603"/>
    </source>
</evidence>
<keyword evidence="2" id="KW-0808">Transferase</keyword>
<name>A0ABT1MDF7_9BACT</name>
<gene>
    <name evidence="4" type="ORF">NMU02_00885</name>
</gene>
<dbReference type="PANTHER" id="PTHR30160:SF22">
    <property type="entry name" value="LIPOPOLYSACCHARIDE CORE BIOSYNTHESIS PROTEIN"/>
    <property type="match status" value="1"/>
</dbReference>
<keyword evidence="3" id="KW-0472">Membrane</keyword>
<keyword evidence="3" id="KW-0812">Transmembrane</keyword>
<proteinExistence type="predicted"/>
<protein>
    <submittedName>
        <fullName evidence="4">Glycosyltransferase family 9 protein</fullName>
    </submittedName>
</protein>
<dbReference type="InterPro" id="IPR002201">
    <property type="entry name" value="Glyco_trans_9"/>
</dbReference>
<evidence type="ECO:0000256" key="2">
    <source>
        <dbReference type="ARBA" id="ARBA00022679"/>
    </source>
</evidence>
<dbReference type="EMBL" id="JANDHW010000001">
    <property type="protein sequence ID" value="MCP9610650.1"/>
    <property type="molecule type" value="Genomic_DNA"/>
</dbReference>
<dbReference type="Pfam" id="PF01075">
    <property type="entry name" value="Glyco_transf_9"/>
    <property type="match status" value="1"/>
</dbReference>